<comment type="caution">
    <text evidence="1">The sequence shown here is derived from an EMBL/GenBank/DDBJ whole genome shotgun (WGS) entry which is preliminary data.</text>
</comment>
<accession>A0AA37WJS9</accession>
<evidence type="ECO:0008006" key="3">
    <source>
        <dbReference type="Google" id="ProtNLM"/>
    </source>
</evidence>
<dbReference type="AlphaFoldDB" id="A0AA37WJS9"/>
<organism evidence="1 2">
    <name type="scientific">Agaribacter marinus</name>
    <dbReference type="NCBI Taxonomy" id="1431249"/>
    <lineage>
        <taxon>Bacteria</taxon>
        <taxon>Pseudomonadati</taxon>
        <taxon>Pseudomonadota</taxon>
        <taxon>Gammaproteobacteria</taxon>
        <taxon>Alteromonadales</taxon>
        <taxon>Alteromonadaceae</taxon>
        <taxon>Agaribacter</taxon>
    </lineage>
</organism>
<protein>
    <recommendedName>
        <fullName evidence="3">Septum formation inhibitor Maf</fullName>
    </recommendedName>
</protein>
<dbReference type="RefSeq" id="WP_284216479.1">
    <property type="nucleotide sequence ID" value="NZ_BSOT01000005.1"/>
</dbReference>
<dbReference type="Proteomes" id="UP001156601">
    <property type="component" value="Unassembled WGS sequence"/>
</dbReference>
<gene>
    <name evidence="1" type="ORF">GCM10007852_10830</name>
</gene>
<keyword evidence="2" id="KW-1185">Reference proteome</keyword>
<sequence length="309" mass="35789">MDTARTYFENRATLILLTLFIVVWNANAIAHHAAEERNTSIWSEPAKSYWYSGQAELSSYRLKQARYGEIHEGTSTLIYVTEPTNPTTQIKADDYTAKDNIHTLKLNATKKFETGLYPYSIMTSVFFPVESRDHALKVTSSVQEWCGHVFTQLNHRESYEIQGFSYFESEGDFSLNLTPTHLESELWVKLRIAPSALPQGNISIIPSFEYLRLRHEKVTAYSADAKLTQNEKEYTYIISYPELERELVINFERAFPHKIMSWYESYVSGFGEAASYMTTSAEYIDTLKTDYWNKKRVEDGALREKLRLP</sequence>
<name>A0AA37WJS9_9ALTE</name>
<proteinExistence type="predicted"/>
<dbReference type="EMBL" id="BSOT01000005">
    <property type="protein sequence ID" value="GLR70175.1"/>
    <property type="molecule type" value="Genomic_DNA"/>
</dbReference>
<reference evidence="1" key="1">
    <citation type="journal article" date="2014" name="Int. J. Syst. Evol. Microbiol.">
        <title>Complete genome sequence of Corynebacterium casei LMG S-19264T (=DSM 44701T), isolated from a smear-ripened cheese.</title>
        <authorList>
            <consortium name="US DOE Joint Genome Institute (JGI-PGF)"/>
            <person name="Walter F."/>
            <person name="Albersmeier A."/>
            <person name="Kalinowski J."/>
            <person name="Ruckert C."/>
        </authorList>
    </citation>
    <scope>NUCLEOTIDE SEQUENCE</scope>
    <source>
        <strain evidence="1">NBRC 110023</strain>
    </source>
</reference>
<reference evidence="1" key="2">
    <citation type="submission" date="2023-01" db="EMBL/GenBank/DDBJ databases">
        <title>Draft genome sequence of Agaribacter marinus strain NBRC 110023.</title>
        <authorList>
            <person name="Sun Q."/>
            <person name="Mori K."/>
        </authorList>
    </citation>
    <scope>NUCLEOTIDE SEQUENCE</scope>
    <source>
        <strain evidence="1">NBRC 110023</strain>
    </source>
</reference>
<evidence type="ECO:0000313" key="2">
    <source>
        <dbReference type="Proteomes" id="UP001156601"/>
    </source>
</evidence>
<evidence type="ECO:0000313" key="1">
    <source>
        <dbReference type="EMBL" id="GLR70175.1"/>
    </source>
</evidence>